<dbReference type="GO" id="GO:0003964">
    <property type="term" value="F:RNA-directed DNA polymerase activity"/>
    <property type="evidence" value="ECO:0007669"/>
    <property type="project" value="UniProtKB-KW"/>
</dbReference>
<keyword evidence="1" id="KW-0695">RNA-directed DNA polymerase</keyword>
<reference evidence="2" key="2">
    <citation type="submission" date="2017-12" db="EMBL/GenBank/DDBJ databases">
        <title>Genome sequence of the Bar-tailed Godwit (Limosa lapponica baueri).</title>
        <authorList>
            <person name="Lima N.C.B."/>
            <person name="Parody-Merino A.M."/>
            <person name="Battley P.F."/>
            <person name="Fidler A.E."/>
            <person name="Prosdocimi F."/>
        </authorList>
    </citation>
    <scope>NUCLEOTIDE SEQUENCE [LARGE SCALE GENOMIC DNA]</scope>
</reference>
<name>A0A2I0UT87_LIMLA</name>
<organism evidence="1 2">
    <name type="scientific">Limosa lapponica baueri</name>
    <dbReference type="NCBI Taxonomy" id="1758121"/>
    <lineage>
        <taxon>Eukaryota</taxon>
        <taxon>Metazoa</taxon>
        <taxon>Chordata</taxon>
        <taxon>Craniata</taxon>
        <taxon>Vertebrata</taxon>
        <taxon>Euteleostomi</taxon>
        <taxon>Archelosauria</taxon>
        <taxon>Archosauria</taxon>
        <taxon>Dinosauria</taxon>
        <taxon>Saurischia</taxon>
        <taxon>Theropoda</taxon>
        <taxon>Coelurosauria</taxon>
        <taxon>Aves</taxon>
        <taxon>Neognathae</taxon>
        <taxon>Neoaves</taxon>
        <taxon>Charadriiformes</taxon>
        <taxon>Scolopacidae</taxon>
        <taxon>Limosa</taxon>
    </lineage>
</organism>
<keyword evidence="2" id="KW-1185">Reference proteome</keyword>
<evidence type="ECO:0000313" key="2">
    <source>
        <dbReference type="Proteomes" id="UP000233556"/>
    </source>
</evidence>
<proteinExistence type="predicted"/>
<keyword evidence="1" id="KW-0548">Nucleotidyltransferase</keyword>
<reference evidence="2" key="1">
    <citation type="submission" date="2017-11" db="EMBL/GenBank/DDBJ databases">
        <authorList>
            <person name="Lima N.C."/>
            <person name="Parody-Merino A.M."/>
            <person name="Battley P.F."/>
            <person name="Fidler A.E."/>
            <person name="Prosdocimi F."/>
        </authorList>
    </citation>
    <scope>NUCLEOTIDE SEQUENCE [LARGE SCALE GENOMIC DNA]</scope>
</reference>
<keyword evidence="1" id="KW-0808">Transferase</keyword>
<protein>
    <submittedName>
        <fullName evidence="1">Rna-directed dna polymerase from mobile element jockey-like</fullName>
    </submittedName>
</protein>
<gene>
    <name evidence="1" type="ORF">llap_460</name>
</gene>
<evidence type="ECO:0000313" key="1">
    <source>
        <dbReference type="EMBL" id="PKU49275.1"/>
    </source>
</evidence>
<accession>A0A2I0UT87</accession>
<dbReference type="EMBL" id="KZ505640">
    <property type="protein sequence ID" value="PKU49275.1"/>
    <property type="molecule type" value="Genomic_DNA"/>
</dbReference>
<dbReference type="AlphaFoldDB" id="A0A2I0UT87"/>
<sequence>MMSFYDEMTGLVDEGRAVNIVCLDFECTLNEFTDDTKLGGVADTPQGCVAIQQDLYRLDKWADRNLLKFNKGKYEVLHLERKNLRHKYMLGANELESRKGPGDPGGYHVDHEPTMCRCGTG</sequence>
<dbReference type="Proteomes" id="UP000233556">
    <property type="component" value="Unassembled WGS sequence"/>
</dbReference>